<dbReference type="Gene3D" id="3.30.470.10">
    <property type="match status" value="1"/>
</dbReference>
<accession>A0A388JMM1</accession>
<evidence type="ECO:0000313" key="6">
    <source>
        <dbReference type="Proteomes" id="UP000265515"/>
    </source>
</evidence>
<sequence>MPCTEVASCAVVRASSTWQVMAVAMAACSSSSSSACRALSHAHDLGGRTDRTAGGSVGERAGGGSAGAREWRAASSRSGDGLRPASSSSSSSSSSSMLVMRARWRNASRIDGAARRCIDNVPRGSFLAGYGAVKLDRNSALSQETCRHAEWNLFVSRAAASTTTPSSSHLAPQMEEESDLLDWDSIGFSLRSTDFMYVRIAGRDGVWGPGELRRYGNIEMSPGAGVINYGQGVFEGLKANRTEDGRVLLFRPTENGLRMEMSGSRMCMPTIPPDEFVDAVLQTVAANRRWVRMPTTPTPPACITSFSY</sequence>
<keyword evidence="3" id="KW-0663">Pyridoxal phosphate</keyword>
<organism evidence="5 6">
    <name type="scientific">Chara braunii</name>
    <name type="common">Braun's stonewort</name>
    <dbReference type="NCBI Taxonomy" id="69332"/>
    <lineage>
        <taxon>Eukaryota</taxon>
        <taxon>Viridiplantae</taxon>
        <taxon>Streptophyta</taxon>
        <taxon>Charophyceae</taxon>
        <taxon>Charales</taxon>
        <taxon>Characeae</taxon>
        <taxon>Chara</taxon>
    </lineage>
</organism>
<dbReference type="PANTHER" id="PTHR42825:SF2">
    <property type="entry name" value="BRANCHED-CHAIN-AMINO-ACID AMINOTRANSFERASE 3, CHLOROPLASTIC-RELATED"/>
    <property type="match status" value="1"/>
</dbReference>
<dbReference type="SUPFAM" id="SSF56752">
    <property type="entry name" value="D-aminoacid aminotransferase-like PLP-dependent enzymes"/>
    <property type="match status" value="1"/>
</dbReference>
<comment type="similarity">
    <text evidence="2">Belongs to the class-IV pyridoxal-phosphate-dependent aminotransferase family.</text>
</comment>
<evidence type="ECO:0000256" key="4">
    <source>
        <dbReference type="SAM" id="MobiDB-lite"/>
    </source>
</evidence>
<comment type="caution">
    <text evidence="5">The sequence shown here is derived from an EMBL/GenBank/DDBJ whole genome shotgun (WGS) entry which is preliminary data.</text>
</comment>
<dbReference type="Gramene" id="GBG59080">
    <property type="protein sequence ID" value="GBG59080"/>
    <property type="gene ID" value="CBR_g24423"/>
</dbReference>
<dbReference type="Proteomes" id="UP000265515">
    <property type="component" value="Unassembled WGS sequence"/>
</dbReference>
<feature type="compositionally biased region" description="Gly residues" evidence="4">
    <location>
        <begin position="55"/>
        <end position="66"/>
    </location>
</feature>
<dbReference type="STRING" id="69332.A0A388JMM1"/>
<evidence type="ECO:0008006" key="7">
    <source>
        <dbReference type="Google" id="ProtNLM"/>
    </source>
</evidence>
<dbReference type="GO" id="GO:0009081">
    <property type="term" value="P:branched-chain amino acid metabolic process"/>
    <property type="evidence" value="ECO:0007669"/>
    <property type="project" value="InterPro"/>
</dbReference>
<feature type="region of interest" description="Disordered" evidence="4">
    <location>
        <begin position="47"/>
        <end position="94"/>
    </location>
</feature>
<dbReference type="PANTHER" id="PTHR42825">
    <property type="entry name" value="AMINO ACID AMINOTRANSFERASE"/>
    <property type="match status" value="1"/>
</dbReference>
<gene>
    <name evidence="5" type="ORF">CBR_g24423</name>
</gene>
<evidence type="ECO:0000256" key="1">
    <source>
        <dbReference type="ARBA" id="ARBA00001933"/>
    </source>
</evidence>
<dbReference type="GO" id="GO:0004084">
    <property type="term" value="F:branched-chain-amino-acid transaminase activity"/>
    <property type="evidence" value="ECO:0007669"/>
    <property type="project" value="InterPro"/>
</dbReference>
<evidence type="ECO:0000313" key="5">
    <source>
        <dbReference type="EMBL" id="GBG59080.1"/>
    </source>
</evidence>
<dbReference type="OrthoDB" id="409992at2759"/>
<dbReference type="InterPro" id="IPR036038">
    <property type="entry name" value="Aminotransferase-like"/>
</dbReference>
<comment type="cofactor">
    <cofactor evidence="1">
        <name>pyridoxal 5'-phosphate</name>
        <dbReference type="ChEBI" id="CHEBI:597326"/>
    </cofactor>
</comment>
<evidence type="ECO:0000256" key="2">
    <source>
        <dbReference type="ARBA" id="ARBA00009320"/>
    </source>
</evidence>
<evidence type="ECO:0000256" key="3">
    <source>
        <dbReference type="ARBA" id="ARBA00022898"/>
    </source>
</evidence>
<dbReference type="EMBL" id="BFEA01000002">
    <property type="protein sequence ID" value="GBG59080.1"/>
    <property type="molecule type" value="Genomic_DNA"/>
</dbReference>
<proteinExistence type="inferred from homology"/>
<keyword evidence="6" id="KW-1185">Reference proteome</keyword>
<protein>
    <recommendedName>
        <fullName evidence="7">Branched-chain-amino-acid aminotransferase</fullName>
    </recommendedName>
</protein>
<reference evidence="5 6" key="1">
    <citation type="journal article" date="2018" name="Cell">
        <title>The Chara Genome: Secondary Complexity and Implications for Plant Terrestrialization.</title>
        <authorList>
            <person name="Nishiyama T."/>
            <person name="Sakayama H."/>
            <person name="Vries J.D."/>
            <person name="Buschmann H."/>
            <person name="Saint-Marcoux D."/>
            <person name="Ullrich K.K."/>
            <person name="Haas F.B."/>
            <person name="Vanderstraeten L."/>
            <person name="Becker D."/>
            <person name="Lang D."/>
            <person name="Vosolsobe S."/>
            <person name="Rombauts S."/>
            <person name="Wilhelmsson P.K.I."/>
            <person name="Janitza P."/>
            <person name="Kern R."/>
            <person name="Heyl A."/>
            <person name="Rumpler F."/>
            <person name="Villalobos L.I.A.C."/>
            <person name="Clay J.M."/>
            <person name="Skokan R."/>
            <person name="Toyoda A."/>
            <person name="Suzuki Y."/>
            <person name="Kagoshima H."/>
            <person name="Schijlen E."/>
            <person name="Tajeshwar N."/>
            <person name="Catarino B."/>
            <person name="Hetherington A.J."/>
            <person name="Saltykova A."/>
            <person name="Bonnot C."/>
            <person name="Breuninger H."/>
            <person name="Symeonidi A."/>
            <person name="Radhakrishnan G.V."/>
            <person name="Van Nieuwerburgh F."/>
            <person name="Deforce D."/>
            <person name="Chang C."/>
            <person name="Karol K.G."/>
            <person name="Hedrich R."/>
            <person name="Ulvskov P."/>
            <person name="Glockner G."/>
            <person name="Delwiche C.F."/>
            <person name="Petrasek J."/>
            <person name="Van de Peer Y."/>
            <person name="Friml J."/>
            <person name="Beilby M."/>
            <person name="Dolan L."/>
            <person name="Kohara Y."/>
            <person name="Sugano S."/>
            <person name="Fujiyama A."/>
            <person name="Delaux P.-M."/>
            <person name="Quint M."/>
            <person name="TheiBen G."/>
            <person name="Hagemann M."/>
            <person name="Harholt J."/>
            <person name="Dunand C."/>
            <person name="Zachgo S."/>
            <person name="Langdale J."/>
            <person name="Maumus F."/>
            <person name="Straeten D.V.D."/>
            <person name="Gould S.B."/>
            <person name="Rensing S.A."/>
        </authorList>
    </citation>
    <scope>NUCLEOTIDE SEQUENCE [LARGE SCALE GENOMIC DNA]</scope>
    <source>
        <strain evidence="5 6">S276</strain>
    </source>
</reference>
<dbReference type="InterPro" id="IPR005786">
    <property type="entry name" value="B_amino_transII"/>
</dbReference>
<name>A0A388JMM1_CHABU</name>
<dbReference type="AlphaFoldDB" id="A0A388JMM1"/>
<dbReference type="InterPro" id="IPR043131">
    <property type="entry name" value="BCAT-like_N"/>
</dbReference>